<evidence type="ECO:0000313" key="1">
    <source>
        <dbReference type="EMBL" id="KIS22898.1"/>
    </source>
</evidence>
<evidence type="ECO:0000313" key="2">
    <source>
        <dbReference type="Proteomes" id="UP000032250"/>
    </source>
</evidence>
<protein>
    <submittedName>
        <fullName evidence="1">Uncharacterized protein</fullName>
    </submittedName>
</protein>
<name>A0A0D0ZW46_CLOBO</name>
<reference evidence="1 2" key="1">
    <citation type="submission" date="2014-06" db="EMBL/GenBank/DDBJ databases">
        <title>Genome characterization of distinct group I Clostridium botulinum lineages.</title>
        <authorList>
            <person name="Giordani F."/>
            <person name="Anselmo A."/>
            <person name="Fillo S."/>
            <person name="Palozzi A.M."/>
            <person name="Fortunato A."/>
            <person name="Gentile B."/>
            <person name="Ciammaruconi A."/>
            <person name="Anniballi F."/>
            <person name="De Medici D."/>
            <person name="Lista F."/>
        </authorList>
    </citation>
    <scope>NUCLEOTIDE SEQUENCE [LARGE SCALE GENOMIC DNA]</scope>
    <source>
        <strain evidence="1 2">B2 450</strain>
    </source>
</reference>
<dbReference type="HOGENOM" id="CLU_3231580_0_0_9"/>
<accession>A0A0D0ZW46</accession>
<dbReference type="Proteomes" id="UP000032250">
    <property type="component" value="Unassembled WGS sequence"/>
</dbReference>
<organism evidence="1 2">
    <name type="scientific">Clostridium botulinum B2 450</name>
    <dbReference type="NCBI Taxonomy" id="1379739"/>
    <lineage>
        <taxon>Bacteria</taxon>
        <taxon>Bacillati</taxon>
        <taxon>Bacillota</taxon>
        <taxon>Clostridia</taxon>
        <taxon>Eubacteriales</taxon>
        <taxon>Clostridiaceae</taxon>
        <taxon>Clostridium</taxon>
    </lineage>
</organism>
<sequence>MILPHLSLPLYKEWFIKDLSSITVAGAAVDFTTFPFHLLCKGT</sequence>
<proteinExistence type="predicted"/>
<comment type="caution">
    <text evidence="1">The sequence shown here is derived from an EMBL/GenBank/DDBJ whole genome shotgun (WGS) entry which is preliminary data.</text>
</comment>
<dbReference type="AlphaFoldDB" id="A0A0D0ZW46"/>
<gene>
    <name evidence="1" type="ORF">N495_04650</name>
</gene>
<dbReference type="EMBL" id="JXSU01000007">
    <property type="protein sequence ID" value="KIS22898.1"/>
    <property type="molecule type" value="Genomic_DNA"/>
</dbReference>